<keyword evidence="1" id="KW-0862">Zinc</keyword>
<keyword evidence="1" id="KW-0863">Zinc-finger</keyword>
<feature type="domain" description="Arf-GAP" evidence="3">
    <location>
        <begin position="33"/>
        <end position="148"/>
    </location>
</feature>
<dbReference type="Proteomes" id="UP000626109">
    <property type="component" value="Unassembled WGS sequence"/>
</dbReference>
<dbReference type="AlphaFoldDB" id="A0A813KQE3"/>
<comment type="caution">
    <text evidence="4">The sequence shown here is derived from an EMBL/GenBank/DDBJ whole genome shotgun (WGS) entry which is preliminary data.</text>
</comment>
<evidence type="ECO:0000313" key="4">
    <source>
        <dbReference type="EMBL" id="CAE8706426.1"/>
    </source>
</evidence>
<proteinExistence type="predicted"/>
<protein>
    <recommendedName>
        <fullName evidence="3">Arf-GAP domain-containing protein</fullName>
    </recommendedName>
</protein>
<feature type="compositionally biased region" description="Low complexity" evidence="2">
    <location>
        <begin position="200"/>
        <end position="217"/>
    </location>
</feature>
<evidence type="ECO:0000256" key="2">
    <source>
        <dbReference type="SAM" id="MobiDB-lite"/>
    </source>
</evidence>
<accession>A0A813KQE3</accession>
<evidence type="ECO:0000256" key="1">
    <source>
        <dbReference type="PROSITE-ProRule" id="PRU00288"/>
    </source>
</evidence>
<feature type="non-terminal residue" evidence="4">
    <location>
        <position position="264"/>
    </location>
</feature>
<dbReference type="PROSITE" id="PS50115">
    <property type="entry name" value="ARFGAP"/>
    <property type="match status" value="1"/>
</dbReference>
<sequence>IFRFSWGFGVDCPDRPVDRGVAMVREDESKKAEQAIDKLRKLPENKLCANCLAPGMPLLTGVIMPFKIFVCGNCKSAHQSFSHRSKSTQMSVWTMDEVRSLEDKNDGGNRACQEKWLADVRDGDRPREGDRLERFKDFVQAAYIDERWKRRGGSGGGGERRQEVSRSQRPVSGERRQEDSSSQRDEGRRRNAGDDSAFNPASGRVSVAAAPRRAAPAQDLLFDPEPAVGSTRQVPMPAPISKGLLDDLFDPNAPVASATSSQNQ</sequence>
<dbReference type="PANTHER" id="PTHR46085">
    <property type="entry name" value="ARFGAP/RECO-RELATED"/>
    <property type="match status" value="1"/>
</dbReference>
<dbReference type="InterPro" id="IPR044820">
    <property type="entry name" value="AGD14-like"/>
</dbReference>
<dbReference type="InterPro" id="IPR001164">
    <property type="entry name" value="ArfGAP_dom"/>
</dbReference>
<dbReference type="GO" id="GO:0005096">
    <property type="term" value="F:GTPase activator activity"/>
    <property type="evidence" value="ECO:0007669"/>
    <property type="project" value="InterPro"/>
</dbReference>
<dbReference type="SMART" id="SM00105">
    <property type="entry name" value="ArfGap"/>
    <property type="match status" value="1"/>
</dbReference>
<evidence type="ECO:0000313" key="5">
    <source>
        <dbReference type="Proteomes" id="UP000626109"/>
    </source>
</evidence>
<dbReference type="PANTHER" id="PTHR46085:SF3">
    <property type="entry name" value="ARF GTPASE ACTIVATING PROTEIN"/>
    <property type="match status" value="1"/>
</dbReference>
<dbReference type="EMBL" id="CAJNNW010031204">
    <property type="protein sequence ID" value="CAE8706426.1"/>
    <property type="molecule type" value="Genomic_DNA"/>
</dbReference>
<dbReference type="Pfam" id="PF01412">
    <property type="entry name" value="ArfGap"/>
    <property type="match status" value="1"/>
</dbReference>
<gene>
    <name evidence="4" type="ORF">PGLA2088_LOCUS34169</name>
</gene>
<name>A0A813KQE3_POLGL</name>
<dbReference type="InterPro" id="IPR038508">
    <property type="entry name" value="ArfGAP_dom_sf"/>
</dbReference>
<feature type="non-terminal residue" evidence="4">
    <location>
        <position position="1"/>
    </location>
</feature>
<evidence type="ECO:0000259" key="3">
    <source>
        <dbReference type="PROSITE" id="PS50115"/>
    </source>
</evidence>
<organism evidence="4 5">
    <name type="scientific">Polarella glacialis</name>
    <name type="common">Dinoflagellate</name>
    <dbReference type="NCBI Taxonomy" id="89957"/>
    <lineage>
        <taxon>Eukaryota</taxon>
        <taxon>Sar</taxon>
        <taxon>Alveolata</taxon>
        <taxon>Dinophyceae</taxon>
        <taxon>Suessiales</taxon>
        <taxon>Suessiaceae</taxon>
        <taxon>Polarella</taxon>
    </lineage>
</organism>
<dbReference type="SUPFAM" id="SSF57863">
    <property type="entry name" value="ArfGap/RecO-like zinc finger"/>
    <property type="match status" value="1"/>
</dbReference>
<feature type="compositionally biased region" description="Basic and acidic residues" evidence="2">
    <location>
        <begin position="158"/>
        <end position="193"/>
    </location>
</feature>
<dbReference type="GO" id="GO:0008270">
    <property type="term" value="F:zinc ion binding"/>
    <property type="evidence" value="ECO:0007669"/>
    <property type="project" value="UniProtKB-KW"/>
</dbReference>
<reference evidence="4" key="1">
    <citation type="submission" date="2021-02" db="EMBL/GenBank/DDBJ databases">
        <authorList>
            <person name="Dougan E. K."/>
            <person name="Rhodes N."/>
            <person name="Thang M."/>
            <person name="Chan C."/>
        </authorList>
    </citation>
    <scope>NUCLEOTIDE SEQUENCE</scope>
</reference>
<dbReference type="InterPro" id="IPR037278">
    <property type="entry name" value="ARFGAP/RecO"/>
</dbReference>
<feature type="region of interest" description="Disordered" evidence="2">
    <location>
        <begin position="149"/>
        <end position="264"/>
    </location>
</feature>
<keyword evidence="1" id="KW-0479">Metal-binding</keyword>
<dbReference type="Gene3D" id="1.10.220.150">
    <property type="entry name" value="Arf GTPase activating protein"/>
    <property type="match status" value="1"/>
</dbReference>